<gene>
    <name evidence="2" type="ORF">GGR38_003437</name>
</gene>
<dbReference type="RefSeq" id="WP_183627355.1">
    <property type="nucleotide sequence ID" value="NZ_JACIDX010000014.1"/>
</dbReference>
<dbReference type="InterPro" id="IPR013022">
    <property type="entry name" value="Xyl_isomerase-like_TIM-brl"/>
</dbReference>
<organism evidence="2 3">
    <name type="scientific">Novosphingobium sediminicola</name>
    <dbReference type="NCBI Taxonomy" id="563162"/>
    <lineage>
        <taxon>Bacteria</taxon>
        <taxon>Pseudomonadati</taxon>
        <taxon>Pseudomonadota</taxon>
        <taxon>Alphaproteobacteria</taxon>
        <taxon>Sphingomonadales</taxon>
        <taxon>Sphingomonadaceae</taxon>
        <taxon>Novosphingobium</taxon>
    </lineage>
</organism>
<reference evidence="2 3" key="1">
    <citation type="submission" date="2020-08" db="EMBL/GenBank/DDBJ databases">
        <title>Genomic Encyclopedia of Type Strains, Phase IV (KMG-IV): sequencing the most valuable type-strain genomes for metagenomic binning, comparative biology and taxonomic classification.</title>
        <authorList>
            <person name="Goeker M."/>
        </authorList>
    </citation>
    <scope>NUCLEOTIDE SEQUENCE [LARGE SCALE GENOMIC DNA]</scope>
    <source>
        <strain evidence="2 3">DSM 27057</strain>
    </source>
</reference>
<sequence>MTRAISLAALTVLEAGPVETIRIAAACGYTHVGLRPVAATPTERHWPMMSDAALAGEIRAALDGEGVGVLDVEILRLTDAIDWDLVRATADYAAAVDARRILVADNDPDAGRSRDNLARMGEIADGAGAVVALEFMPWTHAPNLAAARARTQGLRGVAMLIDAFHLVRSGGRVDELVAGDPAISYLQLCDIAGPIPDMDAILTEARADRLFPGEGEVDLAGILARYPTLPISLEIPADRLRLLGVGPRERAALAITAMRRVMEKAGQND</sequence>
<dbReference type="AlphaFoldDB" id="A0A7W6G8X7"/>
<protein>
    <submittedName>
        <fullName evidence="2">Sugar phosphate isomerase/epimerase</fullName>
    </submittedName>
</protein>
<dbReference type="Gene3D" id="3.20.20.150">
    <property type="entry name" value="Divalent-metal-dependent TIM barrel enzymes"/>
    <property type="match status" value="1"/>
</dbReference>
<accession>A0A7W6G8X7</accession>
<feature type="domain" description="Xylose isomerase-like TIM barrel" evidence="1">
    <location>
        <begin position="22"/>
        <end position="252"/>
    </location>
</feature>
<dbReference type="EMBL" id="JACIDX010000014">
    <property type="protein sequence ID" value="MBB3956472.1"/>
    <property type="molecule type" value="Genomic_DNA"/>
</dbReference>
<dbReference type="GO" id="GO:0016853">
    <property type="term" value="F:isomerase activity"/>
    <property type="evidence" value="ECO:0007669"/>
    <property type="project" value="UniProtKB-KW"/>
</dbReference>
<dbReference type="SUPFAM" id="SSF51658">
    <property type="entry name" value="Xylose isomerase-like"/>
    <property type="match status" value="1"/>
</dbReference>
<evidence type="ECO:0000259" key="1">
    <source>
        <dbReference type="Pfam" id="PF01261"/>
    </source>
</evidence>
<dbReference type="InterPro" id="IPR036237">
    <property type="entry name" value="Xyl_isomerase-like_sf"/>
</dbReference>
<evidence type="ECO:0000313" key="3">
    <source>
        <dbReference type="Proteomes" id="UP000548867"/>
    </source>
</evidence>
<proteinExistence type="predicted"/>
<dbReference type="InterPro" id="IPR050312">
    <property type="entry name" value="IolE/XylAMocC-like"/>
</dbReference>
<keyword evidence="3" id="KW-1185">Reference proteome</keyword>
<dbReference type="Proteomes" id="UP000548867">
    <property type="component" value="Unassembled WGS sequence"/>
</dbReference>
<dbReference type="PANTHER" id="PTHR12110">
    <property type="entry name" value="HYDROXYPYRUVATE ISOMERASE"/>
    <property type="match status" value="1"/>
</dbReference>
<name>A0A7W6G8X7_9SPHN</name>
<keyword evidence="2" id="KW-0413">Isomerase</keyword>
<dbReference type="Pfam" id="PF01261">
    <property type="entry name" value="AP_endonuc_2"/>
    <property type="match status" value="1"/>
</dbReference>
<dbReference type="PANTHER" id="PTHR12110:SF48">
    <property type="entry name" value="BLL3656 PROTEIN"/>
    <property type="match status" value="1"/>
</dbReference>
<comment type="caution">
    <text evidence="2">The sequence shown here is derived from an EMBL/GenBank/DDBJ whole genome shotgun (WGS) entry which is preliminary data.</text>
</comment>
<evidence type="ECO:0000313" key="2">
    <source>
        <dbReference type="EMBL" id="MBB3956472.1"/>
    </source>
</evidence>